<reference evidence="2 3" key="1">
    <citation type="journal article" date="2019" name="Int. J. Syst. Evol. Microbiol.">
        <title>The Global Catalogue of Microorganisms (GCM) 10K type strain sequencing project: providing services to taxonomists for standard genome sequencing and annotation.</title>
        <authorList>
            <consortium name="The Broad Institute Genomics Platform"/>
            <consortium name="The Broad Institute Genome Sequencing Center for Infectious Disease"/>
            <person name="Wu L."/>
            <person name="Ma J."/>
        </authorList>
    </citation>
    <scope>NUCLEOTIDE SEQUENCE [LARGE SCALE GENOMIC DNA]</scope>
    <source>
        <strain evidence="2 3">JCM 5062</strain>
    </source>
</reference>
<evidence type="ECO:0000256" key="1">
    <source>
        <dbReference type="SAM" id="MobiDB-lite"/>
    </source>
</evidence>
<dbReference type="EMBL" id="BAAASR010000016">
    <property type="protein sequence ID" value="GAA2495615.1"/>
    <property type="molecule type" value="Genomic_DNA"/>
</dbReference>
<evidence type="ECO:0000313" key="2">
    <source>
        <dbReference type="EMBL" id="GAA2495615.1"/>
    </source>
</evidence>
<keyword evidence="3" id="KW-1185">Reference proteome</keyword>
<proteinExistence type="predicted"/>
<sequence>MDHAVVHTAIPLFVTGALLLSGAAASVASPAEEPLPADDAEIVMNDGRVIGVNDTVDFSFEGDKKAAEPKSVKGDMSAMACPEVNDPPKYTVKGSPTSCRTRRSRNRRGCCLARRCPGR</sequence>
<organism evidence="2 3">
    <name type="scientific">Streptomyces gobitricini</name>
    <dbReference type="NCBI Taxonomy" id="68211"/>
    <lineage>
        <taxon>Bacteria</taxon>
        <taxon>Bacillati</taxon>
        <taxon>Actinomycetota</taxon>
        <taxon>Actinomycetes</taxon>
        <taxon>Kitasatosporales</taxon>
        <taxon>Streptomycetaceae</taxon>
        <taxon>Streptomyces</taxon>
    </lineage>
</organism>
<evidence type="ECO:0000313" key="3">
    <source>
        <dbReference type="Proteomes" id="UP001499942"/>
    </source>
</evidence>
<dbReference type="Proteomes" id="UP001499942">
    <property type="component" value="Unassembled WGS sequence"/>
</dbReference>
<comment type="caution">
    <text evidence="2">The sequence shown here is derived from an EMBL/GenBank/DDBJ whole genome shotgun (WGS) entry which is preliminary data.</text>
</comment>
<feature type="region of interest" description="Disordered" evidence="1">
    <location>
        <begin position="69"/>
        <end position="106"/>
    </location>
</feature>
<accession>A0ABN3M483</accession>
<gene>
    <name evidence="2" type="ORF">GCM10010393_29550</name>
</gene>
<protein>
    <submittedName>
        <fullName evidence="2">Uncharacterized protein</fullName>
    </submittedName>
</protein>
<name>A0ABN3M483_9ACTN</name>